<dbReference type="AlphaFoldDB" id="A0A1C1CZI0"/>
<evidence type="ECO:0000256" key="2">
    <source>
        <dbReference type="ARBA" id="ARBA00022827"/>
    </source>
</evidence>
<dbReference type="PRINTS" id="PR00420">
    <property type="entry name" value="RNGMNOXGNASE"/>
</dbReference>
<proteinExistence type="predicted"/>
<dbReference type="Gene3D" id="3.50.50.60">
    <property type="entry name" value="FAD/NAD(P)-binding domain"/>
    <property type="match status" value="1"/>
</dbReference>
<evidence type="ECO:0000313" key="5">
    <source>
        <dbReference type="EMBL" id="OCT53943.1"/>
    </source>
</evidence>
<evidence type="ECO:0000256" key="3">
    <source>
        <dbReference type="ARBA" id="ARBA00023002"/>
    </source>
</evidence>
<evidence type="ECO:0000313" key="6">
    <source>
        <dbReference type="Proteomes" id="UP000094526"/>
    </source>
</evidence>
<evidence type="ECO:0000259" key="4">
    <source>
        <dbReference type="Pfam" id="PF01494"/>
    </source>
</evidence>
<feature type="domain" description="FAD-binding" evidence="4">
    <location>
        <begin position="10"/>
        <end position="374"/>
    </location>
</feature>
<name>A0A1C1CZI0_9EURO</name>
<dbReference type="EMBL" id="LGRB01000008">
    <property type="protein sequence ID" value="OCT53943.1"/>
    <property type="molecule type" value="Genomic_DNA"/>
</dbReference>
<protein>
    <submittedName>
        <fullName evidence="5">Para-nitrophenol 4-monooxygenase</fullName>
    </submittedName>
</protein>
<dbReference type="GO" id="GO:0071949">
    <property type="term" value="F:FAD binding"/>
    <property type="evidence" value="ECO:0007669"/>
    <property type="project" value="InterPro"/>
</dbReference>
<dbReference type="InterPro" id="IPR002938">
    <property type="entry name" value="FAD-bd"/>
</dbReference>
<keyword evidence="3" id="KW-0560">Oxidoreductase</keyword>
<dbReference type="eggNOG" id="ENOG502QQGF">
    <property type="taxonomic scope" value="Eukaryota"/>
</dbReference>
<keyword evidence="6" id="KW-1185">Reference proteome</keyword>
<evidence type="ECO:0000256" key="1">
    <source>
        <dbReference type="ARBA" id="ARBA00022630"/>
    </source>
</evidence>
<keyword evidence="5" id="KW-0503">Monooxygenase</keyword>
<dbReference type="Gene3D" id="3.30.70.2450">
    <property type="match status" value="1"/>
</dbReference>
<gene>
    <name evidence="5" type="primary">pnpA</name>
    <name evidence="5" type="ORF">CLCR_10166</name>
</gene>
<dbReference type="PANTHER" id="PTHR43004">
    <property type="entry name" value="TRK SYSTEM POTASSIUM UPTAKE PROTEIN"/>
    <property type="match status" value="1"/>
</dbReference>
<keyword evidence="1" id="KW-0285">Flavoprotein</keyword>
<dbReference type="SUPFAM" id="SSF51905">
    <property type="entry name" value="FAD/NAD(P)-binding domain"/>
    <property type="match status" value="1"/>
</dbReference>
<sequence length="465" mass="51700">MSTPPKPWAIIVGAGPSGLLLGLMLAKRGIPVQLIDKSDKLDEQPRATHYGPPAMYELRRAGVADDLRAQGFQPDGVCWRKLDGTYIAGLNMKLMADDPDRMVCLPLNRLGKILMDHIGRQPTAMVSWSHEVKSIGQDEDKAWVTVQTPDGEKTLSAKYIIGCDGANSQVRRSLFGDWEFPGKTWDEQIVATNLAFDVAPSTLHAHILTHAHPLTLARSQTYYDFTPYGWADSNFIIHPEHWFMAARIGKDGLWRITYGEIPGLTTEQLRERLPGKFKAFLPGHPDPDQYKVVNFSPYKIHQRLAPSMRVGRFCLAADAAHLCNPFGGMGLTGGIVDIGGLYDCLAGIYEGVADDKILDLYSQVRRQKYSEVVDPISSANIVRLFGQDPDKALENDEFLKLCKRTEEDEAFAREFQNGVNVLKHDFTQYYNKKDLNSEAARRDGEVAGAKEPEVAVQVNAVGVSD</sequence>
<dbReference type="STRING" id="86049.A0A1C1CZI0"/>
<dbReference type="Proteomes" id="UP000094526">
    <property type="component" value="Unassembled WGS sequence"/>
</dbReference>
<dbReference type="OrthoDB" id="10016252at2759"/>
<organism evidence="5 6">
    <name type="scientific">Cladophialophora carrionii</name>
    <dbReference type="NCBI Taxonomy" id="86049"/>
    <lineage>
        <taxon>Eukaryota</taxon>
        <taxon>Fungi</taxon>
        <taxon>Dikarya</taxon>
        <taxon>Ascomycota</taxon>
        <taxon>Pezizomycotina</taxon>
        <taxon>Eurotiomycetes</taxon>
        <taxon>Chaetothyriomycetidae</taxon>
        <taxon>Chaetothyriales</taxon>
        <taxon>Herpotrichiellaceae</taxon>
        <taxon>Cladophialophora</taxon>
    </lineage>
</organism>
<reference evidence="6" key="1">
    <citation type="submission" date="2015-07" db="EMBL/GenBank/DDBJ databases">
        <authorList>
            <person name="Teixeira M.M."/>
            <person name="Souza R.C."/>
            <person name="Almeida L.G."/>
            <person name="Vicente V.A."/>
            <person name="de Hoog S."/>
            <person name="Bocca A.L."/>
            <person name="de Almeida S.R."/>
            <person name="Vasconcelos A.T."/>
            <person name="Felipe M.S."/>
        </authorList>
    </citation>
    <scope>NUCLEOTIDE SEQUENCE [LARGE SCALE GENOMIC DNA]</scope>
    <source>
        <strain evidence="6">KSF</strain>
    </source>
</reference>
<dbReference type="InterPro" id="IPR050641">
    <property type="entry name" value="RIFMO-like"/>
</dbReference>
<dbReference type="Pfam" id="PF01494">
    <property type="entry name" value="FAD_binding_3"/>
    <property type="match status" value="1"/>
</dbReference>
<dbReference type="VEuPathDB" id="FungiDB:CLCR_10166"/>
<accession>A0A1C1CZI0</accession>
<dbReference type="GO" id="GO:0016709">
    <property type="term" value="F:oxidoreductase activity, acting on paired donors, with incorporation or reduction of molecular oxygen, NAD(P)H as one donor, and incorporation of one atom of oxygen"/>
    <property type="evidence" value="ECO:0007669"/>
    <property type="project" value="UniProtKB-ARBA"/>
</dbReference>
<dbReference type="PANTHER" id="PTHR43004:SF3">
    <property type="entry name" value="P-HYDROXYBENZOATE HYDROXYLASE"/>
    <property type="match status" value="1"/>
</dbReference>
<comment type="caution">
    <text evidence="5">The sequence shown here is derived from an EMBL/GenBank/DDBJ whole genome shotgun (WGS) entry which is preliminary data.</text>
</comment>
<keyword evidence="2" id="KW-0274">FAD</keyword>
<dbReference type="InterPro" id="IPR036188">
    <property type="entry name" value="FAD/NAD-bd_sf"/>
</dbReference>
<dbReference type="VEuPathDB" id="FungiDB:G647_00854"/>